<evidence type="ECO:0000313" key="1">
    <source>
        <dbReference type="EMBL" id="ACB42703.1"/>
    </source>
</evidence>
<organism evidence="1">
    <name type="scientific">Paulinella chromatophora</name>
    <dbReference type="NCBI Taxonomy" id="39717"/>
    <lineage>
        <taxon>Eukaryota</taxon>
        <taxon>Sar</taxon>
        <taxon>Rhizaria</taxon>
        <taxon>Cercozoa</taxon>
        <taxon>Imbricatea</taxon>
        <taxon>Silicofilosea</taxon>
        <taxon>Euglyphida</taxon>
        <taxon>Paulinellidae</taxon>
        <taxon>Paulinella</taxon>
    </lineage>
</organism>
<dbReference type="Pfam" id="PF11347">
    <property type="entry name" value="CRR42-like"/>
    <property type="match status" value="1"/>
</dbReference>
<sequence length="100" mass="11260">MTAISILNESHSPVELRSCKMHMRFTLGDKVCLENHITYLKTAEPMPTLRPPDLVTVDEIGEVLAIQPSGTLAVEFNCGVFILESKMLRYAYETTLQTME</sequence>
<keyword evidence="1" id="KW-0934">Plastid</keyword>
<dbReference type="EMBL" id="CP000815">
    <property type="protein sequence ID" value="ACB42703.1"/>
    <property type="molecule type" value="Genomic_DNA"/>
</dbReference>
<reference evidence="1" key="1">
    <citation type="submission" date="2007-08" db="EMBL/GenBank/DDBJ databases">
        <authorList>
            <person name="Gloeckner G."/>
            <person name="Nowack E."/>
            <person name="Melkonian M."/>
        </authorList>
    </citation>
    <scope>NUCLEOTIDE SEQUENCE</scope>
</reference>
<protein>
    <submittedName>
        <fullName evidence="1">Uncharacterized protein</fullName>
    </submittedName>
</protein>
<dbReference type="InterPro" id="IPR021495">
    <property type="entry name" value="CRR42-like"/>
</dbReference>
<name>B1X434_PAUCH</name>
<dbReference type="RefSeq" id="YP_002048913.1">
    <property type="nucleotide sequence ID" value="NC_011087.1"/>
</dbReference>
<proteinExistence type="predicted"/>
<reference evidence="1" key="2">
    <citation type="journal article" date="2008" name="Curr. Biol.">
        <title>Chromatophore genome sequence of Paulinella sheds light on acquisition of photosynthesis by eukaryotes.</title>
        <authorList>
            <person name="Nowack E.C.M."/>
            <person name="Melkonian M."/>
            <person name="Gloeckner G."/>
        </authorList>
    </citation>
    <scope>NUCLEOTIDE SEQUENCE [LARGE SCALE GENOMIC DNA]</scope>
</reference>
<dbReference type="AlphaFoldDB" id="B1X434"/>
<accession>B1X434</accession>
<dbReference type="GO" id="GO:0010258">
    <property type="term" value="P:NADH dehydrogenase complex (plastoquinone) assembly"/>
    <property type="evidence" value="ECO:0007669"/>
    <property type="project" value="InterPro"/>
</dbReference>
<gene>
    <name evidence="1" type="ordered locus">PCC_0254</name>
</gene>
<dbReference type="GeneID" id="6481279"/>
<geneLocation type="organellar chromatophore" evidence="1"/>